<sequence>MTVDQRGIGANLPPLEAMSQPDPNHHIRRVVLPSGRSIEVVYFDAPAEVPAAREVAVERSVEGLHVCPECENGMVYPVEWEEVSATHWEVALRCPGCEWTHVGVYDQVTVDAFDDELDHGTETLIRDLKRLTRANMEEEAERFAEALAADAIWPMDF</sequence>
<dbReference type="AlphaFoldDB" id="A0A6J4SFT4"/>
<organism evidence="1">
    <name type="scientific">uncultured Solirubrobacteraceae bacterium</name>
    <dbReference type="NCBI Taxonomy" id="1162706"/>
    <lineage>
        <taxon>Bacteria</taxon>
        <taxon>Bacillati</taxon>
        <taxon>Actinomycetota</taxon>
        <taxon>Thermoleophilia</taxon>
        <taxon>Solirubrobacterales</taxon>
        <taxon>Solirubrobacteraceae</taxon>
        <taxon>environmental samples</taxon>
    </lineage>
</organism>
<reference evidence="1" key="1">
    <citation type="submission" date="2020-02" db="EMBL/GenBank/DDBJ databases">
        <authorList>
            <person name="Meier V. D."/>
        </authorList>
    </citation>
    <scope>NUCLEOTIDE SEQUENCE</scope>
    <source>
        <strain evidence="1">AVDCRST_MAG65</strain>
    </source>
</reference>
<name>A0A6J4SFT4_9ACTN</name>
<evidence type="ECO:0000313" key="1">
    <source>
        <dbReference type="EMBL" id="CAA9498165.1"/>
    </source>
</evidence>
<protein>
    <submittedName>
        <fullName evidence="1">Uncharacterized protein</fullName>
    </submittedName>
</protein>
<dbReference type="EMBL" id="CADCVL010000396">
    <property type="protein sequence ID" value="CAA9498165.1"/>
    <property type="molecule type" value="Genomic_DNA"/>
</dbReference>
<accession>A0A6J4SFT4</accession>
<proteinExistence type="predicted"/>
<gene>
    <name evidence="1" type="ORF">AVDCRST_MAG65-2417</name>
</gene>